<dbReference type="EMBL" id="PYVG01000003">
    <property type="protein sequence ID" value="PTB90199.1"/>
    <property type="molecule type" value="Genomic_DNA"/>
</dbReference>
<dbReference type="EC" id="3.1.3.45" evidence="5 11"/>
<comment type="subunit">
    <text evidence="4 11">Homotetramer.</text>
</comment>
<dbReference type="NCBIfam" id="NF007019">
    <property type="entry name" value="PRK09484.1"/>
    <property type="match status" value="1"/>
</dbReference>
<dbReference type="GO" id="GO:0009103">
    <property type="term" value="P:lipopolysaccharide biosynthetic process"/>
    <property type="evidence" value="ECO:0007669"/>
    <property type="project" value="UniProtKB-UniRule"/>
</dbReference>
<comment type="similarity">
    <text evidence="3 11">Belongs to the KdsC family.</text>
</comment>
<dbReference type="GO" id="GO:0019143">
    <property type="term" value="F:3-deoxy-manno-octulosonate-8-phosphatase activity"/>
    <property type="evidence" value="ECO:0007669"/>
    <property type="project" value="UniProtKB-UniRule"/>
</dbReference>
<evidence type="ECO:0000256" key="6">
    <source>
        <dbReference type="ARBA" id="ARBA00020092"/>
    </source>
</evidence>
<dbReference type="FunFam" id="3.40.50.1000:FF:000029">
    <property type="entry name" value="3-deoxy-D-manno-octulosonate 8-phosphate phosphatase KdsC"/>
    <property type="match status" value="1"/>
</dbReference>
<dbReference type="PANTHER" id="PTHR21485:SF3">
    <property type="entry name" value="N-ACYLNEURAMINATE CYTIDYLYLTRANSFERASE"/>
    <property type="match status" value="1"/>
</dbReference>
<evidence type="ECO:0000256" key="2">
    <source>
        <dbReference type="ARBA" id="ARBA00001946"/>
    </source>
</evidence>
<dbReference type="PANTHER" id="PTHR21485">
    <property type="entry name" value="HAD SUPERFAMILY MEMBERS CMAS AND KDSC"/>
    <property type="match status" value="1"/>
</dbReference>
<keyword evidence="7 11" id="KW-0479">Metal-binding</keyword>
<evidence type="ECO:0000256" key="10">
    <source>
        <dbReference type="ARBA" id="ARBA00031051"/>
    </source>
</evidence>
<dbReference type="CDD" id="cd01630">
    <property type="entry name" value="HAD_KDO-like"/>
    <property type="match status" value="1"/>
</dbReference>
<comment type="caution">
    <text evidence="13">The sequence shown here is derived from an EMBL/GenBank/DDBJ whole genome shotgun (WGS) entry which is preliminary data.</text>
</comment>
<dbReference type="InterPro" id="IPR023214">
    <property type="entry name" value="HAD_sf"/>
</dbReference>
<gene>
    <name evidence="13" type="primary">kdsC</name>
    <name evidence="13" type="ORF">C9928_01095</name>
</gene>
<protein>
    <recommendedName>
        <fullName evidence="6 11">3-deoxy-D-manno-octulosonate 8-phosphate phosphatase KdsC</fullName>
        <ecNumber evidence="5 11">3.1.3.45</ecNumber>
    </recommendedName>
    <alternativeName>
        <fullName evidence="10 11">KDO 8-P phosphatase</fullName>
    </alternativeName>
</protein>
<keyword evidence="11" id="KW-0448">Lipopolysaccharide biosynthesis</keyword>
<feature type="binding site" evidence="12">
    <location>
        <position position="30"/>
    </location>
    <ligand>
        <name>substrate</name>
    </ligand>
</feature>
<keyword evidence="9 11" id="KW-0460">Magnesium</keyword>
<dbReference type="InterPro" id="IPR050793">
    <property type="entry name" value="CMP-NeuNAc_synthase"/>
</dbReference>
<dbReference type="PIRSF" id="PIRSF006118">
    <property type="entry name" value="KDO8-P_Ptase"/>
    <property type="match status" value="1"/>
</dbReference>
<proteinExistence type="inferred from homology"/>
<dbReference type="SFLD" id="SFLDG01138">
    <property type="entry name" value="C1.6.2:_Deoxy-d-mannose-octulo"/>
    <property type="match status" value="1"/>
</dbReference>
<evidence type="ECO:0000313" key="14">
    <source>
        <dbReference type="Proteomes" id="UP000241514"/>
    </source>
</evidence>
<comment type="function">
    <text evidence="11">Catalyzes the hydrolysis of 3-deoxy-D-manno-octulosonate 8-phosphate (KDO 8-P) to 3-deoxy-D-manno-octulosonate (KDO) and inorganic phosphate.</text>
</comment>
<comment type="catalytic activity">
    <reaction evidence="1 11">
        <text>3-deoxy-alpha-D-manno-2-octulosonate-8-phosphate + H2O = 3-deoxy-alpha-D-manno-oct-2-ulosonate + phosphate</text>
        <dbReference type="Rhea" id="RHEA:11500"/>
        <dbReference type="ChEBI" id="CHEBI:15377"/>
        <dbReference type="ChEBI" id="CHEBI:43474"/>
        <dbReference type="ChEBI" id="CHEBI:85985"/>
        <dbReference type="ChEBI" id="CHEBI:85986"/>
        <dbReference type="EC" id="3.1.3.45"/>
    </reaction>
</comment>
<feature type="binding site" evidence="12">
    <location>
        <position position="28"/>
    </location>
    <ligand>
        <name>Mg(2+)</name>
        <dbReference type="ChEBI" id="CHEBI:18420"/>
    </ligand>
</feature>
<feature type="binding site" evidence="12">
    <location>
        <position position="121"/>
    </location>
    <ligand>
        <name>Mg(2+)</name>
        <dbReference type="ChEBI" id="CHEBI:18420"/>
    </ligand>
</feature>
<evidence type="ECO:0000256" key="5">
    <source>
        <dbReference type="ARBA" id="ARBA00013066"/>
    </source>
</evidence>
<accession>A0A6N4DHC6</accession>
<name>A0A6N4DHC6_9GAMM</name>
<sequence>MATVSTWYGDVDAALIEALAAIRMVMFDVDGVFSDGRIYLGNDGEEYKAFHTRDGFGVKALIEHGIKVAVITGRSSTIVETRMRALGVHDIVQGCTDKLSVFERLAEQYQLNTTQIVGVGDDIPDVALLQRAGVGIAVQDAHPWVQQQARYVTSQRGGFGAVREISDLILLSQGALQTQGGMSV</sequence>
<evidence type="ECO:0000256" key="3">
    <source>
        <dbReference type="ARBA" id="ARBA00005893"/>
    </source>
</evidence>
<dbReference type="InterPro" id="IPR010023">
    <property type="entry name" value="KdsC_fam"/>
</dbReference>
<reference evidence="13 14" key="1">
    <citation type="submission" date="2018-03" db="EMBL/GenBank/DDBJ databases">
        <title>Cross-interface Injection: A General Nanoliter Liquid Handling Method Applied to Single Cells Genome Amplification Automated Nanoliter Liquid Handling Applied to Single Cell Multiple Displacement Amplification.</title>
        <authorList>
            <person name="Yun J."/>
            <person name="Xu P."/>
            <person name="Xu J."/>
            <person name="Dai X."/>
            <person name="Wang Y."/>
            <person name="Zheng X."/>
            <person name="Cao C."/>
            <person name="Yi Q."/>
            <person name="Zhu Y."/>
            <person name="Wang L."/>
            <person name="Dong Z."/>
            <person name="Huang Y."/>
            <person name="Huang L."/>
            <person name="Du W."/>
        </authorList>
    </citation>
    <scope>NUCLEOTIDE SEQUENCE [LARGE SCALE GENOMIC DNA]</scope>
    <source>
        <strain evidence="13 14">A9-4</strain>
    </source>
</reference>
<dbReference type="Pfam" id="PF08282">
    <property type="entry name" value="Hydrolase_3"/>
    <property type="match status" value="1"/>
</dbReference>
<dbReference type="SFLD" id="SFLDS00003">
    <property type="entry name" value="Haloacid_Dehalogenase"/>
    <property type="match status" value="1"/>
</dbReference>
<evidence type="ECO:0000256" key="7">
    <source>
        <dbReference type="ARBA" id="ARBA00022723"/>
    </source>
</evidence>
<dbReference type="NCBIfam" id="TIGR01670">
    <property type="entry name" value="KdsC-phosphatas"/>
    <property type="match status" value="1"/>
</dbReference>
<evidence type="ECO:0000313" key="13">
    <source>
        <dbReference type="EMBL" id="PTB90199.1"/>
    </source>
</evidence>
<evidence type="ECO:0000256" key="1">
    <source>
        <dbReference type="ARBA" id="ARBA00000898"/>
    </source>
</evidence>
<evidence type="ECO:0000256" key="12">
    <source>
        <dbReference type="PIRSR" id="PIRSR006118-2"/>
    </source>
</evidence>
<dbReference type="InterPro" id="IPR006549">
    <property type="entry name" value="HAD-SF_hydro_IIIA"/>
</dbReference>
<dbReference type="GO" id="GO:0008781">
    <property type="term" value="F:N-acylneuraminate cytidylyltransferase activity"/>
    <property type="evidence" value="ECO:0007669"/>
    <property type="project" value="TreeGrafter"/>
</dbReference>
<dbReference type="Gene3D" id="3.40.50.1000">
    <property type="entry name" value="HAD superfamily/HAD-like"/>
    <property type="match status" value="1"/>
</dbReference>
<organism evidence="13 14">
    <name type="scientific">Pseudidiomarina aestuarii</name>
    <dbReference type="NCBI Taxonomy" id="624146"/>
    <lineage>
        <taxon>Bacteria</taxon>
        <taxon>Pseudomonadati</taxon>
        <taxon>Pseudomonadota</taxon>
        <taxon>Gammaproteobacteria</taxon>
        <taxon>Alteromonadales</taxon>
        <taxon>Idiomarinaceae</taxon>
        <taxon>Pseudidiomarina</taxon>
    </lineage>
</organism>
<evidence type="ECO:0000256" key="8">
    <source>
        <dbReference type="ARBA" id="ARBA00022801"/>
    </source>
</evidence>
<dbReference type="AlphaFoldDB" id="A0A6N4DHC6"/>
<comment type="cofactor">
    <cofactor evidence="2 11 12">
        <name>Mg(2+)</name>
        <dbReference type="ChEBI" id="CHEBI:18420"/>
    </cofactor>
</comment>
<dbReference type="Proteomes" id="UP000241514">
    <property type="component" value="Unassembled WGS sequence"/>
</dbReference>
<dbReference type="SUPFAM" id="SSF56784">
    <property type="entry name" value="HAD-like"/>
    <property type="match status" value="1"/>
</dbReference>
<evidence type="ECO:0000256" key="9">
    <source>
        <dbReference type="ARBA" id="ARBA00022842"/>
    </source>
</evidence>
<evidence type="ECO:0000256" key="11">
    <source>
        <dbReference type="PIRNR" id="PIRNR006118"/>
    </source>
</evidence>
<dbReference type="InterPro" id="IPR036412">
    <property type="entry name" value="HAD-like_sf"/>
</dbReference>
<evidence type="ECO:0000256" key="4">
    <source>
        <dbReference type="ARBA" id="ARBA00011881"/>
    </source>
</evidence>
<keyword evidence="8 11" id="KW-0378">Hydrolase</keyword>
<dbReference type="NCBIfam" id="TIGR01662">
    <property type="entry name" value="HAD-SF-IIIA"/>
    <property type="match status" value="1"/>
</dbReference>
<dbReference type="GO" id="GO:0046872">
    <property type="term" value="F:metal ion binding"/>
    <property type="evidence" value="ECO:0007669"/>
    <property type="project" value="UniProtKB-UniRule"/>
</dbReference>
<dbReference type="SFLD" id="SFLDG01136">
    <property type="entry name" value="C1.6:_Phosphoserine_Phosphatas"/>
    <property type="match status" value="1"/>
</dbReference>